<comment type="caution">
    <text evidence="1">The sequence shown here is derived from an EMBL/GenBank/DDBJ whole genome shotgun (WGS) entry which is preliminary data.</text>
</comment>
<reference evidence="1 2" key="1">
    <citation type="journal article" date="2016" name="Environ. Microbiol.">
        <title>Effector profiles distinguish formae speciales of Fusarium oxysporum.</title>
        <authorList>
            <person name="van Dam P."/>
            <person name="Fokkens L."/>
            <person name="Schmidt S.M."/>
            <person name="Linmans J.H."/>
            <person name="Kistler H.C."/>
            <person name="Ma L.J."/>
            <person name="Rep M."/>
        </authorList>
    </citation>
    <scope>NUCLEOTIDE SEQUENCE [LARGE SCALE GENOMIC DNA]</scope>
    <source>
        <strain evidence="1 2">Forc016</strain>
    </source>
</reference>
<dbReference type="EMBL" id="MABQ02000013">
    <property type="protein sequence ID" value="PCD21299.1"/>
    <property type="molecule type" value="Genomic_DNA"/>
</dbReference>
<evidence type="ECO:0000313" key="2">
    <source>
        <dbReference type="Proteomes" id="UP000219602"/>
    </source>
</evidence>
<protein>
    <submittedName>
        <fullName evidence="1">Uncharacterized protein</fullName>
    </submittedName>
</protein>
<dbReference type="AlphaFoldDB" id="A0A2H3G870"/>
<name>A0A2H3G870_FUSOX</name>
<accession>A0A2H3G870</accession>
<evidence type="ECO:0000313" key="1">
    <source>
        <dbReference type="EMBL" id="PCD21299.1"/>
    </source>
</evidence>
<gene>
    <name evidence="1" type="ORF">AU210_016265</name>
</gene>
<dbReference type="Proteomes" id="UP000219602">
    <property type="component" value="Unassembled WGS sequence"/>
</dbReference>
<reference evidence="1 2" key="2">
    <citation type="journal article" date="2017" name="Sci. Rep.">
        <title>A mobile pathogenicity chromosome in Fusarium oxysporum for infection of multiple cucurbit species.</title>
        <authorList>
            <person name="van Dam P."/>
            <person name="Fokkens L."/>
            <person name="Ayukawa Y."/>
            <person name="van der Gragt M."/>
            <person name="Ter Horst A."/>
            <person name="Brankovics B."/>
            <person name="Houterman P.M."/>
            <person name="Arie T."/>
            <person name="Rep M."/>
        </authorList>
    </citation>
    <scope>NUCLEOTIDE SEQUENCE [LARGE SCALE GENOMIC DNA]</scope>
    <source>
        <strain evidence="1 2">Forc016</strain>
    </source>
</reference>
<sequence length="140" mass="16395">MTQYIKLPYRNRRGGDYADGVYTAESRVPSREPGDYANAGDGESMDKDVACYSIEEEDSLSHDITMLGCLSSTEKKSWHAAYEELEKAMLSLYKSVFREHSESQRGIRWKQRHFGHGRISTQSRRFQWQQTQKGSQYRWR</sequence>
<proteinExistence type="predicted"/>
<organism evidence="1 2">
    <name type="scientific">Fusarium oxysporum f. sp. radicis-cucumerinum</name>
    <dbReference type="NCBI Taxonomy" id="327505"/>
    <lineage>
        <taxon>Eukaryota</taxon>
        <taxon>Fungi</taxon>
        <taxon>Dikarya</taxon>
        <taxon>Ascomycota</taxon>
        <taxon>Pezizomycotina</taxon>
        <taxon>Sordariomycetes</taxon>
        <taxon>Hypocreomycetidae</taxon>
        <taxon>Hypocreales</taxon>
        <taxon>Nectriaceae</taxon>
        <taxon>Fusarium</taxon>
        <taxon>Fusarium oxysporum species complex</taxon>
    </lineage>
</organism>